<evidence type="ECO:0000313" key="7">
    <source>
        <dbReference type="EMBL" id="KAG0257091.1"/>
    </source>
</evidence>
<dbReference type="InterPro" id="IPR001892">
    <property type="entry name" value="Ribosomal_uS13"/>
</dbReference>
<reference evidence="7" key="1">
    <citation type="journal article" date="2020" name="Fungal Divers.">
        <title>Resolving the Mortierellaceae phylogeny through synthesis of multi-gene phylogenetics and phylogenomics.</title>
        <authorList>
            <person name="Vandepol N."/>
            <person name="Liber J."/>
            <person name="Desiro A."/>
            <person name="Na H."/>
            <person name="Kennedy M."/>
            <person name="Barry K."/>
            <person name="Grigoriev I.V."/>
            <person name="Miller A.N."/>
            <person name="O'Donnell K."/>
            <person name="Stajich J.E."/>
            <person name="Bonito G."/>
        </authorList>
    </citation>
    <scope>NUCLEOTIDE SEQUENCE</scope>
    <source>
        <strain evidence="7">KOD948</strain>
    </source>
</reference>
<keyword evidence="5 6" id="KW-0687">Ribonucleoprotein</keyword>
<dbReference type="AlphaFoldDB" id="A0A9P6U2S1"/>
<evidence type="ECO:0000256" key="6">
    <source>
        <dbReference type="RuleBase" id="RU003830"/>
    </source>
</evidence>
<comment type="subcellular location">
    <subcellularLocation>
        <location evidence="1">Cytoplasm</location>
    </subcellularLocation>
</comment>
<dbReference type="Pfam" id="PF00416">
    <property type="entry name" value="Ribosomal_S13"/>
    <property type="match status" value="1"/>
</dbReference>
<dbReference type="Proteomes" id="UP000726737">
    <property type="component" value="Unassembled WGS sequence"/>
</dbReference>
<dbReference type="NCBIfam" id="NF003140">
    <property type="entry name" value="PRK04053.1"/>
    <property type="match status" value="1"/>
</dbReference>
<dbReference type="OrthoDB" id="5534642at2759"/>
<name>A0A9P6U2S1_9FUNG</name>
<dbReference type="PIRSF" id="PIRSF002134">
    <property type="entry name" value="Ribosomal_S13"/>
    <property type="match status" value="1"/>
</dbReference>
<dbReference type="GO" id="GO:0005829">
    <property type="term" value="C:cytosol"/>
    <property type="evidence" value="ECO:0007669"/>
    <property type="project" value="TreeGrafter"/>
</dbReference>
<dbReference type="PANTHER" id="PTHR10871:SF3">
    <property type="entry name" value="SMALL RIBOSOMAL SUBUNIT PROTEIN US13"/>
    <property type="match status" value="1"/>
</dbReference>
<proteinExistence type="inferred from homology"/>
<evidence type="ECO:0000256" key="4">
    <source>
        <dbReference type="ARBA" id="ARBA00022980"/>
    </source>
</evidence>
<sequence>MGLPSINTGTRLFLSSVHCRQQSLLVPEKGQFQHILRVLNTNVEGKTKIMFAMTKIKGVGRRYANLVCKKADIDLKKRAGELTNEELERLVTIMQNPTQYKVPQWFLNRQKNFVDGKYTQLLANGLDNQMREDLERLKKIRAHRGLRHYWGVRVRGQHTKTTGRRGRVVGVSKKK</sequence>
<dbReference type="GO" id="GO:0006412">
    <property type="term" value="P:translation"/>
    <property type="evidence" value="ECO:0007669"/>
    <property type="project" value="InterPro"/>
</dbReference>
<dbReference type="FunFam" id="4.10.910.10:FF:000002">
    <property type="entry name" value="40S ribosomal protein S18"/>
    <property type="match status" value="1"/>
</dbReference>
<gene>
    <name evidence="7" type="primary">RPS18_2</name>
    <name evidence="7" type="ORF">BG011_004172</name>
</gene>
<dbReference type="GO" id="GO:0015935">
    <property type="term" value="C:small ribosomal subunit"/>
    <property type="evidence" value="ECO:0007669"/>
    <property type="project" value="TreeGrafter"/>
</dbReference>
<dbReference type="GO" id="GO:0003735">
    <property type="term" value="F:structural constituent of ribosome"/>
    <property type="evidence" value="ECO:0007669"/>
    <property type="project" value="InterPro"/>
</dbReference>
<dbReference type="InterPro" id="IPR027437">
    <property type="entry name" value="Rbsml_uS13_C"/>
</dbReference>
<keyword evidence="4 6" id="KW-0689">Ribosomal protein</keyword>
<keyword evidence="3" id="KW-0963">Cytoplasm</keyword>
<dbReference type="InterPro" id="IPR010979">
    <property type="entry name" value="Ribosomal_uS13-like_H2TH"/>
</dbReference>
<evidence type="ECO:0000256" key="3">
    <source>
        <dbReference type="ARBA" id="ARBA00022490"/>
    </source>
</evidence>
<dbReference type="SUPFAM" id="SSF46946">
    <property type="entry name" value="S13-like H2TH domain"/>
    <property type="match status" value="1"/>
</dbReference>
<dbReference type="FunFam" id="1.10.8.50:FF:000002">
    <property type="entry name" value="40S ribosomal protein S18"/>
    <property type="match status" value="1"/>
</dbReference>
<dbReference type="Gene3D" id="1.10.8.50">
    <property type="match status" value="1"/>
</dbReference>
<dbReference type="PROSITE" id="PS50159">
    <property type="entry name" value="RIBOSOMAL_S13_2"/>
    <property type="match status" value="1"/>
</dbReference>
<accession>A0A9P6U2S1</accession>
<keyword evidence="8" id="KW-1185">Reference proteome</keyword>
<evidence type="ECO:0000256" key="2">
    <source>
        <dbReference type="ARBA" id="ARBA00008080"/>
    </source>
</evidence>
<dbReference type="GO" id="GO:0003723">
    <property type="term" value="F:RNA binding"/>
    <property type="evidence" value="ECO:0007669"/>
    <property type="project" value="InterPro"/>
</dbReference>
<dbReference type="EMBL" id="JAAAJA010000273">
    <property type="protein sequence ID" value="KAG0257091.1"/>
    <property type="molecule type" value="Genomic_DNA"/>
</dbReference>
<evidence type="ECO:0000313" key="8">
    <source>
        <dbReference type="Proteomes" id="UP000726737"/>
    </source>
</evidence>
<dbReference type="InterPro" id="IPR018269">
    <property type="entry name" value="Ribosomal_uS13_CS"/>
</dbReference>
<organism evidence="7 8">
    <name type="scientific">Mortierella polycephala</name>
    <dbReference type="NCBI Taxonomy" id="41804"/>
    <lineage>
        <taxon>Eukaryota</taxon>
        <taxon>Fungi</taxon>
        <taxon>Fungi incertae sedis</taxon>
        <taxon>Mucoromycota</taxon>
        <taxon>Mortierellomycotina</taxon>
        <taxon>Mortierellomycetes</taxon>
        <taxon>Mortierellales</taxon>
        <taxon>Mortierellaceae</taxon>
        <taxon>Mortierella</taxon>
    </lineage>
</organism>
<evidence type="ECO:0000256" key="5">
    <source>
        <dbReference type="ARBA" id="ARBA00023274"/>
    </source>
</evidence>
<dbReference type="Gene3D" id="4.10.910.10">
    <property type="entry name" value="30s ribosomal protein s13, domain 2"/>
    <property type="match status" value="1"/>
</dbReference>
<dbReference type="PROSITE" id="PS00646">
    <property type="entry name" value="RIBOSOMAL_S13_1"/>
    <property type="match status" value="1"/>
</dbReference>
<comment type="caution">
    <text evidence="7">The sequence shown here is derived from an EMBL/GenBank/DDBJ whole genome shotgun (WGS) entry which is preliminary data.</text>
</comment>
<evidence type="ECO:0000256" key="1">
    <source>
        <dbReference type="ARBA" id="ARBA00004496"/>
    </source>
</evidence>
<dbReference type="PANTHER" id="PTHR10871">
    <property type="entry name" value="30S RIBOSOMAL PROTEIN S13/40S RIBOSOMAL PROTEIN S18"/>
    <property type="match status" value="1"/>
</dbReference>
<comment type="similarity">
    <text evidence="2 6">Belongs to the universal ribosomal protein uS13 family.</text>
</comment>
<protein>
    <submittedName>
        <fullName evidence="7">Ribosomal 40S subunit protein S18B</fullName>
    </submittedName>
</protein>
<dbReference type="HAMAP" id="MF_01315">
    <property type="entry name" value="Ribosomal_uS13"/>
    <property type="match status" value="1"/>
</dbReference>